<feature type="region of interest" description="Disordered" evidence="1">
    <location>
        <begin position="488"/>
        <end position="515"/>
    </location>
</feature>
<evidence type="ECO:0000313" key="3">
    <source>
        <dbReference type="Proteomes" id="UP000217199"/>
    </source>
</evidence>
<feature type="compositionally biased region" description="Polar residues" evidence="1">
    <location>
        <begin position="370"/>
        <end position="384"/>
    </location>
</feature>
<accession>A0A286UHR9</accession>
<keyword evidence="3" id="KW-1185">Reference proteome</keyword>
<evidence type="ECO:0000256" key="1">
    <source>
        <dbReference type="SAM" id="MobiDB-lite"/>
    </source>
</evidence>
<feature type="region of interest" description="Disordered" evidence="1">
    <location>
        <begin position="349"/>
        <end position="391"/>
    </location>
</feature>
<dbReference type="InterPro" id="IPR024047">
    <property type="entry name" value="MM3350-like_sf"/>
</dbReference>
<evidence type="ECO:0000313" key="2">
    <source>
        <dbReference type="EMBL" id="PAV19088.1"/>
    </source>
</evidence>
<organism evidence="2 3">
    <name type="scientific">Pyrrhoderma noxium</name>
    <dbReference type="NCBI Taxonomy" id="2282107"/>
    <lineage>
        <taxon>Eukaryota</taxon>
        <taxon>Fungi</taxon>
        <taxon>Dikarya</taxon>
        <taxon>Basidiomycota</taxon>
        <taxon>Agaricomycotina</taxon>
        <taxon>Agaricomycetes</taxon>
        <taxon>Hymenochaetales</taxon>
        <taxon>Hymenochaetaceae</taxon>
        <taxon>Pyrrhoderma</taxon>
    </lineage>
</organism>
<name>A0A286UHR9_9AGAM</name>
<protein>
    <submittedName>
        <fullName evidence="2">Uncharacterized protein</fullName>
    </submittedName>
</protein>
<dbReference type="OrthoDB" id="3250104at2759"/>
<gene>
    <name evidence="2" type="ORF">PNOK_0593200</name>
</gene>
<dbReference type="AlphaFoldDB" id="A0A286UHR9"/>
<dbReference type="Proteomes" id="UP000217199">
    <property type="component" value="Unassembled WGS sequence"/>
</dbReference>
<dbReference type="Gene3D" id="3.10.290.30">
    <property type="entry name" value="MM3350-like"/>
    <property type="match status" value="1"/>
</dbReference>
<dbReference type="STRING" id="2282107.A0A286UHR9"/>
<reference evidence="2 3" key="1">
    <citation type="journal article" date="2017" name="Mol. Ecol.">
        <title>Comparative and population genomic landscape of Phellinus noxius: A hypervariable fungus causing root rot in trees.</title>
        <authorList>
            <person name="Chung C.L."/>
            <person name="Lee T.J."/>
            <person name="Akiba M."/>
            <person name="Lee H.H."/>
            <person name="Kuo T.H."/>
            <person name="Liu D."/>
            <person name="Ke H.M."/>
            <person name="Yokoi T."/>
            <person name="Roa M.B."/>
            <person name="Lu M.J."/>
            <person name="Chang Y.Y."/>
            <person name="Ann P.J."/>
            <person name="Tsai J.N."/>
            <person name="Chen C.Y."/>
            <person name="Tzean S.S."/>
            <person name="Ota Y."/>
            <person name="Hattori T."/>
            <person name="Sahashi N."/>
            <person name="Liou R.F."/>
            <person name="Kikuchi T."/>
            <person name="Tsai I.J."/>
        </authorList>
    </citation>
    <scope>NUCLEOTIDE SEQUENCE [LARGE SCALE GENOMIC DNA]</scope>
    <source>
        <strain evidence="2 3">FFPRI411160</strain>
    </source>
</reference>
<comment type="caution">
    <text evidence="2">The sequence shown here is derived from an EMBL/GenBank/DDBJ whole genome shotgun (WGS) entry which is preliminary data.</text>
</comment>
<dbReference type="EMBL" id="NBII01000005">
    <property type="protein sequence ID" value="PAV19088.1"/>
    <property type="molecule type" value="Genomic_DNA"/>
</dbReference>
<proteinExistence type="predicted"/>
<sequence length="515" mass="59066">MSCSRASLKRTRDMYDLSSFASSTPPQRLPKRFHLDSDVSVDTYNPFHQPSDSPTNPFKRNKTFSPRALLRSSPSGHLILRFQLGQQPGNVHRIVCVPDHLTFWHLARLTQFLFGWKDTKKVRNPYNRNEKIERRAEHVFTVQKRVVFYSSAKHAGIFKEGKTVVHVAEKIKEIRSLCEDDAPWEREERYTLRDLWHHPGRYSESSRALIFEYDVFSAMKDVVYISIVNDLDKLNMTQSDLDEMPNVPFVLQGQGLPDDEEDDDDFPLDLQQWNEPDSFEKYILSQTGEDEEDERPASVRLAEEQDLVKKRMTAPLPKKLPIDEENIKEPEVEDVPPKLRMLTSLLKKAAKEPELEPESEFETAIPSASPDPTSELTSELTSEPTPKPLHTRKVVIVPQSPELEDIIKSVDDDSGLGFSPIKKKPSRIFRELEGNHVLPTKSMANPFRRKSTTTLSEIQKQDQKLTLGRKYSAIDLRTKISSSTLFKTKPVADAEDTPPSETRRETELVESEGEI</sequence>
<dbReference type="InParanoid" id="A0A286UHR9"/>